<feature type="non-terminal residue" evidence="1">
    <location>
        <position position="199"/>
    </location>
</feature>
<keyword evidence="2" id="KW-1185">Reference proteome</keyword>
<evidence type="ECO:0008006" key="3">
    <source>
        <dbReference type="Google" id="ProtNLM"/>
    </source>
</evidence>
<evidence type="ECO:0000313" key="2">
    <source>
        <dbReference type="Proteomes" id="UP001357485"/>
    </source>
</evidence>
<accession>A0ABR0M5R5</accession>
<dbReference type="EMBL" id="JAVRRA010000747">
    <property type="protein sequence ID" value="KAK5284754.1"/>
    <property type="molecule type" value="Genomic_DNA"/>
</dbReference>
<evidence type="ECO:0000313" key="1">
    <source>
        <dbReference type="EMBL" id="KAK5284754.1"/>
    </source>
</evidence>
<comment type="caution">
    <text evidence="1">The sequence shown here is derived from an EMBL/GenBank/DDBJ whole genome shotgun (WGS) entry which is preliminary data.</text>
</comment>
<sequence>MPGRLPSAALALVLRLGPSGRPASTKRATPALSRHFAAHAASNELPQPDEAHLKTGRSSIGTVLAHSPSETTPQELVSRIQPHRHVYGTRYKTPIAIVLLSKSFAPWLLDDKIFVKPALERLFSKTLNGSTDDLTFHAIVAAVDRLPAPSYTSPAYQAGKLILDDTGHEGLAFLVSDAALTALDALQHTPTGGAAVHQE</sequence>
<proteinExistence type="predicted"/>
<name>A0ABR0M5R5_9PEZI</name>
<dbReference type="Proteomes" id="UP001357485">
    <property type="component" value="Unassembled WGS sequence"/>
</dbReference>
<gene>
    <name evidence="1" type="ORF">LTR16_005004</name>
</gene>
<reference evidence="1 2" key="1">
    <citation type="submission" date="2023-08" db="EMBL/GenBank/DDBJ databases">
        <title>Black Yeasts Isolated from many extreme environments.</title>
        <authorList>
            <person name="Coleine C."/>
            <person name="Stajich J.E."/>
            <person name="Selbmann L."/>
        </authorList>
    </citation>
    <scope>NUCLEOTIDE SEQUENCE [LARGE SCALE GENOMIC DNA]</scope>
    <source>
        <strain evidence="1 2">CCFEE 536</strain>
    </source>
</reference>
<organism evidence="1 2">
    <name type="scientific">Cryomyces antarcticus</name>
    <dbReference type="NCBI Taxonomy" id="329879"/>
    <lineage>
        <taxon>Eukaryota</taxon>
        <taxon>Fungi</taxon>
        <taxon>Dikarya</taxon>
        <taxon>Ascomycota</taxon>
        <taxon>Pezizomycotina</taxon>
        <taxon>Dothideomycetes</taxon>
        <taxon>Dothideomycetes incertae sedis</taxon>
        <taxon>Cryomyces</taxon>
    </lineage>
</organism>
<protein>
    <recommendedName>
        <fullName evidence="3">Beta-lactamase-related domain-containing protein</fullName>
    </recommendedName>
</protein>